<proteinExistence type="predicted"/>
<keyword evidence="2" id="KW-1185">Reference proteome</keyword>
<dbReference type="RefSeq" id="WP_268044933.1">
    <property type="nucleotide sequence ID" value="NZ_CP104064.1"/>
</dbReference>
<reference evidence="1" key="1">
    <citation type="submission" date="2022-08" db="EMBL/GenBank/DDBJ databases">
        <title>Alicyclobacillus dauci DSM2870, complete genome.</title>
        <authorList>
            <person name="Wang Q."/>
            <person name="Cai R."/>
            <person name="Wang Z."/>
        </authorList>
    </citation>
    <scope>NUCLEOTIDE SEQUENCE</scope>
    <source>
        <strain evidence="1">DSM 28700</strain>
    </source>
</reference>
<organism evidence="1 2">
    <name type="scientific">Alicyclobacillus dauci</name>
    <dbReference type="NCBI Taxonomy" id="1475485"/>
    <lineage>
        <taxon>Bacteria</taxon>
        <taxon>Bacillati</taxon>
        <taxon>Bacillota</taxon>
        <taxon>Bacilli</taxon>
        <taxon>Bacillales</taxon>
        <taxon>Alicyclobacillaceae</taxon>
        <taxon>Alicyclobacillus</taxon>
    </lineage>
</organism>
<sequence>MPISPLCRQFARILGGTPSIINGVCTVARSRPIQETILGRRARSFLVKLQQFSFESVDKNGNALCLGESVIHVQFK</sequence>
<dbReference type="InterPro" id="IPR011094">
    <property type="entry name" value="Uncharacterised_LppY/LpqO"/>
</dbReference>
<evidence type="ECO:0000313" key="2">
    <source>
        <dbReference type="Proteomes" id="UP001164803"/>
    </source>
</evidence>
<accession>A0ABY6Z3I4</accession>
<name>A0ABY6Z3I4_9BACL</name>
<evidence type="ECO:0000313" key="1">
    <source>
        <dbReference type="EMBL" id="WAH37437.1"/>
    </source>
</evidence>
<dbReference type="Proteomes" id="UP001164803">
    <property type="component" value="Chromosome"/>
</dbReference>
<gene>
    <name evidence="1" type="ORF">NZD86_02540</name>
</gene>
<protein>
    <submittedName>
        <fullName evidence="1">DUF1259 domain-containing protein</fullName>
    </submittedName>
</protein>
<dbReference type="Pfam" id="PF07485">
    <property type="entry name" value="DUF1529"/>
    <property type="match status" value="1"/>
</dbReference>
<dbReference type="EMBL" id="CP104064">
    <property type="protein sequence ID" value="WAH37437.1"/>
    <property type="molecule type" value="Genomic_DNA"/>
</dbReference>